<name>A0A834STB0_9FABA</name>
<reference evidence="2" key="1">
    <citation type="submission" date="2020-09" db="EMBL/GenBank/DDBJ databases">
        <title>Genome-Enabled Discovery of Anthraquinone Biosynthesis in Senna tora.</title>
        <authorList>
            <person name="Kang S.-H."/>
            <person name="Pandey R.P."/>
            <person name="Lee C.-M."/>
            <person name="Sim J.-S."/>
            <person name="Jeong J.-T."/>
            <person name="Choi B.-S."/>
            <person name="Jung M."/>
            <person name="Ginzburg D."/>
            <person name="Zhao K."/>
            <person name="Won S.Y."/>
            <person name="Oh T.-J."/>
            <person name="Yu Y."/>
            <person name="Kim N.-H."/>
            <person name="Lee O.R."/>
            <person name="Lee T.-H."/>
            <person name="Bashyal P."/>
            <person name="Kim T.-S."/>
            <person name="Lee W.-H."/>
            <person name="Kawkins C."/>
            <person name="Kim C.-K."/>
            <person name="Kim J.S."/>
            <person name="Ahn B.O."/>
            <person name="Rhee S.Y."/>
            <person name="Sohng J.K."/>
        </authorList>
    </citation>
    <scope>NUCLEOTIDE SEQUENCE</scope>
    <source>
        <tissue evidence="2">Leaf</tissue>
    </source>
</reference>
<accession>A0A834STB0</accession>
<organism evidence="2 3">
    <name type="scientific">Senna tora</name>
    <dbReference type="NCBI Taxonomy" id="362788"/>
    <lineage>
        <taxon>Eukaryota</taxon>
        <taxon>Viridiplantae</taxon>
        <taxon>Streptophyta</taxon>
        <taxon>Embryophyta</taxon>
        <taxon>Tracheophyta</taxon>
        <taxon>Spermatophyta</taxon>
        <taxon>Magnoliopsida</taxon>
        <taxon>eudicotyledons</taxon>
        <taxon>Gunneridae</taxon>
        <taxon>Pentapetalae</taxon>
        <taxon>rosids</taxon>
        <taxon>fabids</taxon>
        <taxon>Fabales</taxon>
        <taxon>Fabaceae</taxon>
        <taxon>Caesalpinioideae</taxon>
        <taxon>Cassia clade</taxon>
        <taxon>Senna</taxon>
    </lineage>
</organism>
<protein>
    <submittedName>
        <fullName evidence="2">Uncharacterized protein</fullName>
    </submittedName>
</protein>
<evidence type="ECO:0000313" key="2">
    <source>
        <dbReference type="EMBL" id="KAF7809023.1"/>
    </source>
</evidence>
<gene>
    <name evidence="2" type="ORF">G2W53_035766</name>
</gene>
<proteinExistence type="predicted"/>
<dbReference type="AlphaFoldDB" id="A0A834STB0"/>
<comment type="caution">
    <text evidence="2">The sequence shown here is derived from an EMBL/GenBank/DDBJ whole genome shotgun (WGS) entry which is preliminary data.</text>
</comment>
<feature type="region of interest" description="Disordered" evidence="1">
    <location>
        <begin position="1"/>
        <end position="22"/>
    </location>
</feature>
<dbReference type="Proteomes" id="UP000634136">
    <property type="component" value="Unassembled WGS sequence"/>
</dbReference>
<keyword evidence="3" id="KW-1185">Reference proteome</keyword>
<sequence length="22" mass="2491">MEMENPPHLAGENLEAVDLFHP</sequence>
<dbReference type="EMBL" id="JAAIUW010000011">
    <property type="protein sequence ID" value="KAF7809023.1"/>
    <property type="molecule type" value="Genomic_DNA"/>
</dbReference>
<evidence type="ECO:0000256" key="1">
    <source>
        <dbReference type="SAM" id="MobiDB-lite"/>
    </source>
</evidence>
<evidence type="ECO:0000313" key="3">
    <source>
        <dbReference type="Proteomes" id="UP000634136"/>
    </source>
</evidence>